<dbReference type="Pfam" id="PF19935">
    <property type="entry name" value="DUF6398"/>
    <property type="match status" value="1"/>
</dbReference>
<dbReference type="EMBL" id="PVWK01000026">
    <property type="protein sequence ID" value="PSB32623.1"/>
    <property type="molecule type" value="Genomic_DNA"/>
</dbReference>
<dbReference type="RefSeq" id="WP_106255230.1">
    <property type="nucleotide sequence ID" value="NZ_CAWNSW010000014.1"/>
</dbReference>
<name>A0A2T1EIU4_9CYAN</name>
<keyword evidence="3" id="KW-1185">Reference proteome</keyword>
<sequence>MPKPTKSENVPEPMRAKFEELIHLTDNFCKEHLDDEYAQLCRYLTAALCRKRPSPLASGKANTWACGIIHAIGTVNFLFDSSQTPHMKATDIYELFGVGQSTGQGKSKQIRDVMKMHQMDPNWSLPSMIDRNPMAWMISVNGFIIDARQAPRAIQEEAFQKGFIPYLPEES</sequence>
<dbReference type="AlphaFoldDB" id="A0A2T1EIU4"/>
<reference evidence="2 3" key="2">
    <citation type="submission" date="2018-03" db="EMBL/GenBank/DDBJ databases">
        <title>The ancient ancestry and fast evolution of plastids.</title>
        <authorList>
            <person name="Moore K.R."/>
            <person name="Magnabosco C."/>
            <person name="Momper L."/>
            <person name="Gold D.A."/>
            <person name="Bosak T."/>
            <person name="Fournier G.P."/>
        </authorList>
    </citation>
    <scope>NUCLEOTIDE SEQUENCE [LARGE SCALE GENOMIC DNA]</scope>
    <source>
        <strain evidence="2 3">ULC18</strain>
    </source>
</reference>
<evidence type="ECO:0000313" key="3">
    <source>
        <dbReference type="Proteomes" id="UP000239576"/>
    </source>
</evidence>
<protein>
    <recommendedName>
        <fullName evidence="1">DUF6398 domain-containing protein</fullName>
    </recommendedName>
</protein>
<accession>A0A2T1EIU4</accession>
<evidence type="ECO:0000259" key="1">
    <source>
        <dbReference type="Pfam" id="PF19935"/>
    </source>
</evidence>
<evidence type="ECO:0000313" key="2">
    <source>
        <dbReference type="EMBL" id="PSB32623.1"/>
    </source>
</evidence>
<dbReference type="OrthoDB" id="9801392at2"/>
<organism evidence="2 3">
    <name type="scientific">Stenomitos frigidus ULC18</name>
    <dbReference type="NCBI Taxonomy" id="2107698"/>
    <lineage>
        <taxon>Bacteria</taxon>
        <taxon>Bacillati</taxon>
        <taxon>Cyanobacteriota</taxon>
        <taxon>Cyanophyceae</taxon>
        <taxon>Leptolyngbyales</taxon>
        <taxon>Leptolyngbyaceae</taxon>
        <taxon>Stenomitos</taxon>
    </lineage>
</organism>
<feature type="domain" description="DUF6398" evidence="1">
    <location>
        <begin position="20"/>
        <end position="125"/>
    </location>
</feature>
<comment type="caution">
    <text evidence="2">The sequence shown here is derived from an EMBL/GenBank/DDBJ whole genome shotgun (WGS) entry which is preliminary data.</text>
</comment>
<reference evidence="3" key="1">
    <citation type="submission" date="2018-02" db="EMBL/GenBank/DDBJ databases">
        <authorList>
            <person name="Moore K."/>
            <person name="Momper L."/>
        </authorList>
    </citation>
    <scope>NUCLEOTIDE SEQUENCE [LARGE SCALE GENOMIC DNA]</scope>
    <source>
        <strain evidence="3">ULC18</strain>
    </source>
</reference>
<proteinExistence type="predicted"/>
<dbReference type="Proteomes" id="UP000239576">
    <property type="component" value="Unassembled WGS sequence"/>
</dbReference>
<gene>
    <name evidence="2" type="ORF">C7B82_05080</name>
</gene>
<dbReference type="InterPro" id="IPR045651">
    <property type="entry name" value="DUF6398"/>
</dbReference>